<protein>
    <submittedName>
        <fullName evidence="1">Uncharacterized protein</fullName>
    </submittedName>
</protein>
<dbReference type="PATRIC" id="fig|2041.4.peg.2322"/>
<proteinExistence type="predicted"/>
<name>A0A0U4CRH9_9ACTN</name>
<sequence length="164" mass="17857">MIDPTITEALVRLAEVAARNTAGAVQTRVQTARAAKQNENTINELAEIINQLVDDRMELMSIANVLREQLVAQTITTEEISYITEKLIPTAETLMSMSGENDKAALEALKMLVSVETLTVLQLVGFNFKAAVGEPLTEVVSEFVSSLAPKSRGAGRQSQGQKRR</sequence>
<dbReference type="KEGG" id="aer:AERYTH_11100"/>
<dbReference type="RefSeq" id="WP_067858538.1">
    <property type="nucleotide sequence ID" value="NZ_CP011502.1"/>
</dbReference>
<evidence type="ECO:0000313" key="1">
    <source>
        <dbReference type="EMBL" id="ALX05212.1"/>
    </source>
</evidence>
<dbReference type="EMBL" id="CP011502">
    <property type="protein sequence ID" value="ALX05212.1"/>
    <property type="molecule type" value="Genomic_DNA"/>
</dbReference>
<organism evidence="1 2">
    <name type="scientific">Aeromicrobium erythreum</name>
    <dbReference type="NCBI Taxonomy" id="2041"/>
    <lineage>
        <taxon>Bacteria</taxon>
        <taxon>Bacillati</taxon>
        <taxon>Actinomycetota</taxon>
        <taxon>Actinomycetes</taxon>
        <taxon>Propionibacteriales</taxon>
        <taxon>Nocardioidaceae</taxon>
        <taxon>Aeromicrobium</taxon>
    </lineage>
</organism>
<keyword evidence="2" id="KW-1185">Reference proteome</keyword>
<gene>
    <name evidence="1" type="ORF">AERYTH_11100</name>
</gene>
<dbReference type="AlphaFoldDB" id="A0A0U4CRH9"/>
<reference evidence="1 2" key="1">
    <citation type="journal article" date="1991" name="Int. J. Syst. Bacteriol.">
        <title>Description of the erythromycin-producing bacterium Arthrobacter sp. strain NRRL B-3381 as Aeromicrobium erythreum gen. nov., sp. nov.</title>
        <authorList>
            <person name="Miller E.S."/>
            <person name="Woese C.R."/>
            <person name="Brenner S."/>
        </authorList>
    </citation>
    <scope>NUCLEOTIDE SEQUENCE [LARGE SCALE GENOMIC DNA]</scope>
    <source>
        <strain evidence="1 2">AR18</strain>
    </source>
</reference>
<accession>A0A0U4CRH9</accession>
<dbReference type="Proteomes" id="UP000067689">
    <property type="component" value="Chromosome"/>
</dbReference>
<evidence type="ECO:0000313" key="2">
    <source>
        <dbReference type="Proteomes" id="UP000067689"/>
    </source>
</evidence>
<dbReference type="OrthoDB" id="2606754at2"/>